<comment type="caution">
    <text evidence="4">The sequence shown here is derived from an EMBL/GenBank/DDBJ whole genome shotgun (WGS) entry which is preliminary data.</text>
</comment>
<sequence length="144" mass="16007">MISVKKILEDKAISEVWSVPPTTSVIDTLHLLSEKNIGAVVVLDGDELVGIFSERDYARKGIIQGRKAKSTPISEVMTPKVFTVEPDTTIQECMGMLGQKRIRHLPVMENGRVIGVVSIGDVVKSIMSEQKQHIQFLEQYITQS</sequence>
<dbReference type="CDD" id="cd04623">
    <property type="entry name" value="CBS_pair_bac_euk"/>
    <property type="match status" value="1"/>
</dbReference>
<dbReference type="PANTHER" id="PTHR43080:SF2">
    <property type="entry name" value="CBS DOMAIN-CONTAINING PROTEIN"/>
    <property type="match status" value="1"/>
</dbReference>
<keyword evidence="5" id="KW-1185">Reference proteome</keyword>
<evidence type="ECO:0000313" key="4">
    <source>
        <dbReference type="EMBL" id="GHB73872.1"/>
    </source>
</evidence>
<dbReference type="AlphaFoldDB" id="A0A8J3D332"/>
<dbReference type="GO" id="GO:0016301">
    <property type="term" value="F:kinase activity"/>
    <property type="evidence" value="ECO:0007669"/>
    <property type="project" value="UniProtKB-KW"/>
</dbReference>
<dbReference type="InterPro" id="IPR046342">
    <property type="entry name" value="CBS_dom_sf"/>
</dbReference>
<protein>
    <submittedName>
        <fullName evidence="4">Histidine kinase</fullName>
    </submittedName>
</protein>
<keyword evidence="4" id="KW-0808">Transferase</keyword>
<dbReference type="RefSeq" id="WP_189565285.1">
    <property type="nucleotide sequence ID" value="NZ_BMXF01000002.1"/>
</dbReference>
<dbReference type="InterPro" id="IPR051257">
    <property type="entry name" value="Diverse_CBS-Domain"/>
</dbReference>
<feature type="domain" description="CBS" evidence="3">
    <location>
        <begin position="12"/>
        <end position="68"/>
    </location>
</feature>
<dbReference type="Pfam" id="PF00571">
    <property type="entry name" value="CBS"/>
    <property type="match status" value="2"/>
</dbReference>
<evidence type="ECO:0000313" key="5">
    <source>
        <dbReference type="Proteomes" id="UP000598271"/>
    </source>
</evidence>
<feature type="domain" description="CBS" evidence="3">
    <location>
        <begin position="77"/>
        <end position="132"/>
    </location>
</feature>
<name>A0A8J3D332_9BACT</name>
<dbReference type="InterPro" id="IPR044725">
    <property type="entry name" value="CBSX3_CBS_dom"/>
</dbReference>
<dbReference type="SUPFAM" id="SSF54631">
    <property type="entry name" value="CBS-domain pair"/>
    <property type="match status" value="1"/>
</dbReference>
<keyword evidence="4" id="KW-0418">Kinase</keyword>
<dbReference type="PROSITE" id="PS51371">
    <property type="entry name" value="CBS"/>
    <property type="match status" value="2"/>
</dbReference>
<evidence type="ECO:0000259" key="3">
    <source>
        <dbReference type="PROSITE" id="PS51371"/>
    </source>
</evidence>
<evidence type="ECO:0000256" key="1">
    <source>
        <dbReference type="ARBA" id="ARBA00023122"/>
    </source>
</evidence>
<accession>A0A8J3D332</accession>
<proteinExistence type="predicted"/>
<dbReference type="InterPro" id="IPR000644">
    <property type="entry name" value="CBS_dom"/>
</dbReference>
<organism evidence="4 5">
    <name type="scientific">Persicitalea jodogahamensis</name>
    <dbReference type="NCBI Taxonomy" id="402147"/>
    <lineage>
        <taxon>Bacteria</taxon>
        <taxon>Pseudomonadati</taxon>
        <taxon>Bacteroidota</taxon>
        <taxon>Cytophagia</taxon>
        <taxon>Cytophagales</taxon>
        <taxon>Spirosomataceae</taxon>
        <taxon>Persicitalea</taxon>
    </lineage>
</organism>
<gene>
    <name evidence="4" type="ORF">GCM10007390_30090</name>
</gene>
<keyword evidence="1 2" id="KW-0129">CBS domain</keyword>
<reference evidence="4 5" key="1">
    <citation type="journal article" date="2014" name="Int. J. Syst. Evol. Microbiol.">
        <title>Complete genome sequence of Corynebacterium casei LMG S-19264T (=DSM 44701T), isolated from a smear-ripened cheese.</title>
        <authorList>
            <consortium name="US DOE Joint Genome Institute (JGI-PGF)"/>
            <person name="Walter F."/>
            <person name="Albersmeier A."/>
            <person name="Kalinowski J."/>
            <person name="Ruckert C."/>
        </authorList>
    </citation>
    <scope>NUCLEOTIDE SEQUENCE [LARGE SCALE GENOMIC DNA]</scope>
    <source>
        <strain evidence="4 5">KCTC 12866</strain>
    </source>
</reference>
<dbReference type="PANTHER" id="PTHR43080">
    <property type="entry name" value="CBS DOMAIN-CONTAINING PROTEIN CBSX3, MITOCHONDRIAL"/>
    <property type="match status" value="1"/>
</dbReference>
<dbReference type="EMBL" id="BMXF01000002">
    <property type="protein sequence ID" value="GHB73872.1"/>
    <property type="molecule type" value="Genomic_DNA"/>
</dbReference>
<evidence type="ECO:0000256" key="2">
    <source>
        <dbReference type="PROSITE-ProRule" id="PRU00703"/>
    </source>
</evidence>
<dbReference type="Proteomes" id="UP000598271">
    <property type="component" value="Unassembled WGS sequence"/>
</dbReference>
<dbReference type="Gene3D" id="3.10.580.10">
    <property type="entry name" value="CBS-domain"/>
    <property type="match status" value="1"/>
</dbReference>
<dbReference type="SMART" id="SM00116">
    <property type="entry name" value="CBS"/>
    <property type="match status" value="2"/>
</dbReference>